<gene>
    <name evidence="2" type="ORF">THAOC_33481</name>
</gene>
<name>K0RFR7_THAOC</name>
<dbReference type="OMA" id="FIWRRIR"/>
<comment type="caution">
    <text evidence="2">The sequence shown here is derived from an EMBL/GenBank/DDBJ whole genome shotgun (WGS) entry which is preliminary data.</text>
</comment>
<dbReference type="Proteomes" id="UP000266841">
    <property type="component" value="Unassembled WGS sequence"/>
</dbReference>
<evidence type="ECO:0000256" key="1">
    <source>
        <dbReference type="SAM" id="SignalP"/>
    </source>
</evidence>
<proteinExistence type="predicted"/>
<reference evidence="2 3" key="1">
    <citation type="journal article" date="2012" name="Genome Biol.">
        <title>Genome and low-iron response of an oceanic diatom adapted to chronic iron limitation.</title>
        <authorList>
            <person name="Lommer M."/>
            <person name="Specht M."/>
            <person name="Roy A.S."/>
            <person name="Kraemer L."/>
            <person name="Andreson R."/>
            <person name="Gutowska M.A."/>
            <person name="Wolf J."/>
            <person name="Bergner S.V."/>
            <person name="Schilhabel M.B."/>
            <person name="Klostermeier U.C."/>
            <person name="Beiko R.G."/>
            <person name="Rosenstiel P."/>
            <person name="Hippler M."/>
            <person name="Laroche J."/>
        </authorList>
    </citation>
    <scope>NUCLEOTIDE SEQUENCE [LARGE SCALE GENOMIC DNA]</scope>
    <source>
        <strain evidence="2 3">CCMP1005</strain>
    </source>
</reference>
<sequence>MAFIWRRIRALLATVAVATAYSRRPTRRIRDDCRSSIGTRPLPRRDATVDSFRSLMLLVSSSAAVPAPSYASNLPQSTGASLSAVGTVETLIPIVRMAAALGAASSQARGMEEADLSSTACDGLLRSIAEIIPADEMSFKRSFDAYSVPVNYKQRFLDSNAFLVYYSRGFDGANRPAIEGEGEDVVNKLQTMQYGARNEAWNSVDELLSELRFGSKGDANSKREDVVGLLEQATTAFDSYLSLAPPSDLKEARSRL</sequence>
<feature type="signal peptide" evidence="1">
    <location>
        <begin position="1"/>
        <end position="20"/>
    </location>
</feature>
<dbReference type="OrthoDB" id="44869at2759"/>
<dbReference type="EMBL" id="AGNL01046635">
    <property type="protein sequence ID" value="EJK47781.1"/>
    <property type="molecule type" value="Genomic_DNA"/>
</dbReference>
<evidence type="ECO:0000313" key="2">
    <source>
        <dbReference type="EMBL" id="EJK47781.1"/>
    </source>
</evidence>
<dbReference type="AlphaFoldDB" id="K0RFR7"/>
<dbReference type="eggNOG" id="ENOG502S48U">
    <property type="taxonomic scope" value="Eukaryota"/>
</dbReference>
<feature type="chain" id="PRO_5003836978" evidence="1">
    <location>
        <begin position="21"/>
        <end position="256"/>
    </location>
</feature>
<keyword evidence="3" id="KW-1185">Reference proteome</keyword>
<accession>K0RFR7</accession>
<evidence type="ECO:0000313" key="3">
    <source>
        <dbReference type="Proteomes" id="UP000266841"/>
    </source>
</evidence>
<keyword evidence="1" id="KW-0732">Signal</keyword>
<protein>
    <submittedName>
        <fullName evidence="2">Uncharacterized protein</fullName>
    </submittedName>
</protein>
<organism evidence="2 3">
    <name type="scientific">Thalassiosira oceanica</name>
    <name type="common">Marine diatom</name>
    <dbReference type="NCBI Taxonomy" id="159749"/>
    <lineage>
        <taxon>Eukaryota</taxon>
        <taxon>Sar</taxon>
        <taxon>Stramenopiles</taxon>
        <taxon>Ochrophyta</taxon>
        <taxon>Bacillariophyta</taxon>
        <taxon>Coscinodiscophyceae</taxon>
        <taxon>Thalassiosirophycidae</taxon>
        <taxon>Thalassiosirales</taxon>
        <taxon>Thalassiosiraceae</taxon>
        <taxon>Thalassiosira</taxon>
    </lineage>
</organism>